<gene>
    <name evidence="2" type="ORF">DFH07DRAFT_501424</name>
</gene>
<name>A0AAD7NCS1_9AGAR</name>
<reference evidence="2" key="1">
    <citation type="submission" date="2023-03" db="EMBL/GenBank/DDBJ databases">
        <title>Massive genome expansion in bonnet fungi (Mycena s.s.) driven by repeated elements and novel gene families across ecological guilds.</title>
        <authorList>
            <consortium name="Lawrence Berkeley National Laboratory"/>
            <person name="Harder C.B."/>
            <person name="Miyauchi S."/>
            <person name="Viragh M."/>
            <person name="Kuo A."/>
            <person name="Thoen E."/>
            <person name="Andreopoulos B."/>
            <person name="Lu D."/>
            <person name="Skrede I."/>
            <person name="Drula E."/>
            <person name="Henrissat B."/>
            <person name="Morin E."/>
            <person name="Kohler A."/>
            <person name="Barry K."/>
            <person name="LaButti K."/>
            <person name="Morin E."/>
            <person name="Salamov A."/>
            <person name="Lipzen A."/>
            <person name="Mereny Z."/>
            <person name="Hegedus B."/>
            <person name="Baldrian P."/>
            <person name="Stursova M."/>
            <person name="Weitz H."/>
            <person name="Taylor A."/>
            <person name="Grigoriev I.V."/>
            <person name="Nagy L.G."/>
            <person name="Martin F."/>
            <person name="Kauserud H."/>
        </authorList>
    </citation>
    <scope>NUCLEOTIDE SEQUENCE</scope>
    <source>
        <strain evidence="2">CBHHK188m</strain>
    </source>
</reference>
<keyword evidence="3" id="KW-1185">Reference proteome</keyword>
<dbReference type="EMBL" id="JARJLG010000067">
    <property type="protein sequence ID" value="KAJ7754306.1"/>
    <property type="molecule type" value="Genomic_DNA"/>
</dbReference>
<sequence length="660" mass="74144">MDHPDRVARLHSLAAAFGYRYHGIDDLKDLEASLQMDQEALDLTPMDHPDRAEYLHSLAISFRDRYRRLGDLMDLEAALQSGLECVQLTPEDHPRWPGSLQNLASLFGDRHRRLGDDKDLQQVHTYYTALFGISALEHVESSWAAALDWASFSEEFQPSHVATAYQAAFHLLPEILCMEAVIPGRHNAIHRLHMHRLLHVGQATSAATRSYIGLSQLTSAVEILEQGLETMMQQMLQLKPDMNKISPKQADDLKKFSWELYNGSAINPREVEAKRKDLLDNIHKQPGLEHFLLPRPYKVLSHASQGGPVVILNSHSRGCDGIIIPNPVSDPVHVPLPNVTLELLKFQQNALKQLLNHCNVGTRGFPMSTRLFGHREGFMFTTIEQQFIDLLTWLWKNVVEPVYQVLASHDIHNGRLWWLPSGSFTGLPFHACPPTDQFIHSYTATLGSLLEARSKKPSNVQHKIGVVGVTHTGLHRANYLKQVKPEVEQICSIFKDHNLECLMGEKATPTAVKNQLQNCSWVHLACHGVQDLKDPIKSRLLLYDGELDLETILQISFSDAEFVFLAACQTAMGDANFLNESFHLAGGFIAAGFQSAIGTLWPMNDQDGPLVAESVYSHLFRDGRQPQASDAAEALQLAVNKLRAEKVPYERWVPFIHMGV</sequence>
<evidence type="ECO:0000313" key="3">
    <source>
        <dbReference type="Proteomes" id="UP001215280"/>
    </source>
</evidence>
<organism evidence="2 3">
    <name type="scientific">Mycena maculata</name>
    <dbReference type="NCBI Taxonomy" id="230809"/>
    <lineage>
        <taxon>Eukaryota</taxon>
        <taxon>Fungi</taxon>
        <taxon>Dikarya</taxon>
        <taxon>Basidiomycota</taxon>
        <taxon>Agaricomycotina</taxon>
        <taxon>Agaricomycetes</taxon>
        <taxon>Agaricomycetidae</taxon>
        <taxon>Agaricales</taxon>
        <taxon>Marasmiineae</taxon>
        <taxon>Mycenaceae</taxon>
        <taxon>Mycena</taxon>
    </lineage>
</organism>
<comment type="caution">
    <text evidence="2">The sequence shown here is derived from an EMBL/GenBank/DDBJ whole genome shotgun (WGS) entry which is preliminary data.</text>
</comment>
<dbReference type="Proteomes" id="UP001215280">
    <property type="component" value="Unassembled WGS sequence"/>
</dbReference>
<dbReference type="Pfam" id="PF12770">
    <property type="entry name" value="CHAT"/>
    <property type="match status" value="1"/>
</dbReference>
<evidence type="ECO:0000259" key="1">
    <source>
        <dbReference type="Pfam" id="PF12770"/>
    </source>
</evidence>
<proteinExistence type="predicted"/>
<evidence type="ECO:0000313" key="2">
    <source>
        <dbReference type="EMBL" id="KAJ7754306.1"/>
    </source>
</evidence>
<dbReference type="Gene3D" id="1.25.40.10">
    <property type="entry name" value="Tetratricopeptide repeat domain"/>
    <property type="match status" value="1"/>
</dbReference>
<accession>A0AAD7NCS1</accession>
<dbReference type="InterPro" id="IPR024983">
    <property type="entry name" value="CHAT_dom"/>
</dbReference>
<feature type="domain" description="CHAT" evidence="1">
    <location>
        <begin position="390"/>
        <end position="659"/>
    </location>
</feature>
<dbReference type="InterPro" id="IPR011990">
    <property type="entry name" value="TPR-like_helical_dom_sf"/>
</dbReference>
<dbReference type="AlphaFoldDB" id="A0AAD7NCS1"/>
<protein>
    <submittedName>
        <fullName evidence="2">CHAT domain-containing protein</fullName>
    </submittedName>
</protein>